<feature type="compositionally biased region" description="Basic and acidic residues" evidence="1">
    <location>
        <begin position="135"/>
        <end position="147"/>
    </location>
</feature>
<organism evidence="2 3">
    <name type="scientific">Jannaschia seosinensis</name>
    <dbReference type="NCBI Taxonomy" id="313367"/>
    <lineage>
        <taxon>Bacteria</taxon>
        <taxon>Pseudomonadati</taxon>
        <taxon>Pseudomonadota</taxon>
        <taxon>Alphaproteobacteria</taxon>
        <taxon>Rhodobacterales</taxon>
        <taxon>Roseobacteraceae</taxon>
        <taxon>Jannaschia</taxon>
    </lineage>
</organism>
<evidence type="ECO:0000313" key="3">
    <source>
        <dbReference type="Proteomes" id="UP000049455"/>
    </source>
</evidence>
<sequence>MIIGAVQNTGGLKTRARSDLPQVPDLSGFRHDGDRPHEGPNGVACCRVSLTSLTSAGTRPERMDEDCGGTHEPAARLGRTRVDTRGFMRLSRNGRTSLGQTYPLTDPDRPSVELFRHIIGGTHGQNRTIAPSQATDRRQGAQIGEHP</sequence>
<reference evidence="2 3" key="1">
    <citation type="submission" date="2015-09" db="EMBL/GenBank/DDBJ databases">
        <authorList>
            <person name="Jackson K.R."/>
            <person name="Lunt B.L."/>
            <person name="Fisher J.N.B."/>
            <person name="Gardner A.V."/>
            <person name="Bailey M.E."/>
            <person name="Deus L.M."/>
            <person name="Earl A.S."/>
            <person name="Gibby P.D."/>
            <person name="Hartmann K.A."/>
            <person name="Liu J.E."/>
            <person name="Manci A.M."/>
            <person name="Nielsen D.A."/>
            <person name="Solomon M.B."/>
            <person name="Breakwell D.P."/>
            <person name="Burnett S.H."/>
            <person name="Grose J.H."/>
        </authorList>
    </citation>
    <scope>NUCLEOTIDE SEQUENCE [LARGE SCALE GENOMIC DNA]</scope>
    <source>
        <strain evidence="2 3">CECT 7799</strain>
    </source>
</reference>
<feature type="compositionally biased region" description="Polar residues" evidence="1">
    <location>
        <begin position="124"/>
        <end position="134"/>
    </location>
</feature>
<feature type="compositionally biased region" description="Polar residues" evidence="1">
    <location>
        <begin position="1"/>
        <end position="11"/>
    </location>
</feature>
<evidence type="ECO:0000256" key="1">
    <source>
        <dbReference type="SAM" id="MobiDB-lite"/>
    </source>
</evidence>
<dbReference type="EMBL" id="CYPR01000157">
    <property type="protein sequence ID" value="CUH39565.1"/>
    <property type="molecule type" value="Genomic_DNA"/>
</dbReference>
<feature type="region of interest" description="Disordered" evidence="1">
    <location>
        <begin position="1"/>
        <end position="25"/>
    </location>
</feature>
<proteinExistence type="predicted"/>
<protein>
    <submittedName>
        <fullName evidence="2">Uncharacterized protein</fullName>
    </submittedName>
</protein>
<accession>A0A0M7BDY5</accession>
<feature type="region of interest" description="Disordered" evidence="1">
    <location>
        <begin position="122"/>
        <end position="147"/>
    </location>
</feature>
<dbReference type="AlphaFoldDB" id="A0A0M7BDY5"/>
<name>A0A0M7BDY5_9RHOB</name>
<gene>
    <name evidence="2" type="ORF">JSE7799_02292</name>
</gene>
<dbReference type="STRING" id="313367.JSE7799_02292"/>
<dbReference type="Proteomes" id="UP000049455">
    <property type="component" value="Unassembled WGS sequence"/>
</dbReference>
<keyword evidence="3" id="KW-1185">Reference proteome</keyword>
<evidence type="ECO:0000313" key="2">
    <source>
        <dbReference type="EMBL" id="CUH39565.1"/>
    </source>
</evidence>
<feature type="region of interest" description="Disordered" evidence="1">
    <location>
        <begin position="52"/>
        <end position="81"/>
    </location>
</feature>